<evidence type="ECO:0000313" key="7">
    <source>
        <dbReference type="Proteomes" id="UP000275267"/>
    </source>
</evidence>
<dbReference type="STRING" id="4540.A0A3L6S8H5"/>
<dbReference type="GO" id="GO:0034975">
    <property type="term" value="P:protein folding in endoplasmic reticulum"/>
    <property type="evidence" value="ECO:0007669"/>
    <property type="project" value="TreeGrafter"/>
</dbReference>
<protein>
    <submittedName>
        <fullName evidence="6">Membrane protein-like</fullName>
    </submittedName>
</protein>
<keyword evidence="7" id="KW-1185">Reference proteome</keyword>
<comment type="caution">
    <text evidence="6">The sequence shown here is derived from an EMBL/GenBank/DDBJ whole genome shotgun (WGS) entry which is preliminary data.</text>
</comment>
<evidence type="ECO:0000256" key="2">
    <source>
        <dbReference type="ARBA" id="ARBA00022692"/>
    </source>
</evidence>
<evidence type="ECO:0000256" key="5">
    <source>
        <dbReference type="SAM" id="MobiDB-lite"/>
    </source>
</evidence>
<evidence type="ECO:0000256" key="1">
    <source>
        <dbReference type="ARBA" id="ARBA00004370"/>
    </source>
</evidence>
<accession>A0A3L6S8H5</accession>
<dbReference type="GO" id="GO:0016020">
    <property type="term" value="C:membrane"/>
    <property type="evidence" value="ECO:0007669"/>
    <property type="project" value="UniProtKB-SubCell"/>
</dbReference>
<evidence type="ECO:0000256" key="4">
    <source>
        <dbReference type="ARBA" id="ARBA00023136"/>
    </source>
</evidence>
<comment type="subcellular location">
    <subcellularLocation>
        <location evidence="1">Membrane</location>
    </subcellularLocation>
</comment>
<proteinExistence type="predicted"/>
<dbReference type="Proteomes" id="UP000275267">
    <property type="component" value="Unassembled WGS sequence"/>
</dbReference>
<feature type="region of interest" description="Disordered" evidence="5">
    <location>
        <begin position="180"/>
        <end position="219"/>
    </location>
</feature>
<sequence>MAINVFVCSLIAVHVQKSSNQARHLLTPGFLLNEQRRAADRTGHCRRLASEADPRRGGAGRARGQRSRALPRRAVVFSVWCLLLFLLRSQFLHSQTDGPSNFYEEHGRRDSYCKVRPLEAYVLPHHNDSSPTCQSSYSPPQEAAAPPPPSNASNTSSPSPEAAFVGLDEFRSRIMQGKIENDTTGRSAGGGAAHRLEPSGVQGRQGARAQQGGQGRRQHPWWRHKYLRNPCSADDKFVVVELSETIVDTVALANLEHYSSTFSNGWKGTGRGRRILVGDGGSAWHRHRKATRDRWDQGKIVFSNHT</sequence>
<feature type="compositionally biased region" description="Low complexity" evidence="5">
    <location>
        <begin position="151"/>
        <end position="162"/>
    </location>
</feature>
<evidence type="ECO:0000256" key="3">
    <source>
        <dbReference type="ARBA" id="ARBA00022989"/>
    </source>
</evidence>
<keyword evidence="2" id="KW-0812">Transmembrane</keyword>
<keyword evidence="3" id="KW-1133">Transmembrane helix</keyword>
<keyword evidence="4" id="KW-0472">Membrane</keyword>
<dbReference type="PANTHER" id="PTHR12953">
    <property type="entry name" value="MEMBRANE PROTEIN CH1 RELATED"/>
    <property type="match status" value="1"/>
</dbReference>
<gene>
    <name evidence="6" type="ORF">C2845_PM02G21330</name>
</gene>
<feature type="compositionally biased region" description="Low complexity" evidence="5">
    <location>
        <begin position="134"/>
        <end position="144"/>
    </location>
</feature>
<dbReference type="OrthoDB" id="266334at2759"/>
<dbReference type="GO" id="GO:0005737">
    <property type="term" value="C:cytoplasm"/>
    <property type="evidence" value="ECO:0007669"/>
    <property type="project" value="TreeGrafter"/>
</dbReference>
<reference evidence="7" key="1">
    <citation type="journal article" date="2019" name="Nat. Commun.">
        <title>The genome of broomcorn millet.</title>
        <authorList>
            <person name="Zou C."/>
            <person name="Miki D."/>
            <person name="Li D."/>
            <person name="Tang Q."/>
            <person name="Xiao L."/>
            <person name="Rajput S."/>
            <person name="Deng P."/>
            <person name="Jia W."/>
            <person name="Huang R."/>
            <person name="Zhang M."/>
            <person name="Sun Y."/>
            <person name="Hu J."/>
            <person name="Fu X."/>
            <person name="Schnable P.S."/>
            <person name="Li F."/>
            <person name="Zhang H."/>
            <person name="Feng B."/>
            <person name="Zhu X."/>
            <person name="Liu R."/>
            <person name="Schnable J.C."/>
            <person name="Zhu J.-K."/>
            <person name="Zhang H."/>
        </authorList>
    </citation>
    <scope>NUCLEOTIDE SEQUENCE [LARGE SCALE GENOMIC DNA]</scope>
</reference>
<organism evidence="6 7">
    <name type="scientific">Panicum miliaceum</name>
    <name type="common">Proso millet</name>
    <name type="synonym">Broomcorn millet</name>
    <dbReference type="NCBI Taxonomy" id="4540"/>
    <lineage>
        <taxon>Eukaryota</taxon>
        <taxon>Viridiplantae</taxon>
        <taxon>Streptophyta</taxon>
        <taxon>Embryophyta</taxon>
        <taxon>Tracheophyta</taxon>
        <taxon>Spermatophyta</taxon>
        <taxon>Magnoliopsida</taxon>
        <taxon>Liliopsida</taxon>
        <taxon>Poales</taxon>
        <taxon>Poaceae</taxon>
        <taxon>PACMAD clade</taxon>
        <taxon>Panicoideae</taxon>
        <taxon>Panicodae</taxon>
        <taxon>Paniceae</taxon>
        <taxon>Panicinae</taxon>
        <taxon>Panicum</taxon>
        <taxon>Panicum sect. Panicum</taxon>
    </lineage>
</organism>
<dbReference type="InterPro" id="IPR045120">
    <property type="entry name" value="Suco/Slp1-like"/>
</dbReference>
<dbReference type="PANTHER" id="PTHR12953:SF3">
    <property type="entry name" value="SUN DOMAIN-CONTAINING PROTEIN 5"/>
    <property type="match status" value="1"/>
</dbReference>
<name>A0A3L6S8H5_PANMI</name>
<feature type="region of interest" description="Disordered" evidence="5">
    <location>
        <begin position="125"/>
        <end position="162"/>
    </location>
</feature>
<dbReference type="EMBL" id="PQIB02000005">
    <property type="protein sequence ID" value="RLN16412.1"/>
    <property type="molecule type" value="Genomic_DNA"/>
</dbReference>
<feature type="compositionally biased region" description="Low complexity" evidence="5">
    <location>
        <begin position="202"/>
        <end position="211"/>
    </location>
</feature>
<dbReference type="AlphaFoldDB" id="A0A3L6S8H5"/>
<evidence type="ECO:0000313" key="6">
    <source>
        <dbReference type="EMBL" id="RLN16412.1"/>
    </source>
</evidence>